<dbReference type="EMBL" id="CP075864">
    <property type="protein sequence ID" value="QYS93118.1"/>
    <property type="molecule type" value="Genomic_DNA"/>
</dbReference>
<feature type="compositionally biased region" description="Basic and acidic residues" evidence="1">
    <location>
        <begin position="49"/>
        <end position="69"/>
    </location>
</feature>
<feature type="compositionally biased region" description="Basic residues" evidence="1">
    <location>
        <begin position="39"/>
        <end position="48"/>
    </location>
</feature>
<reference evidence="2 3" key="1">
    <citation type="journal article" date="2021" name="BMC Genomics">
        <title>Telomere-to-telomere genome assembly of asparaginase-producing Trichoderma simmonsii.</title>
        <authorList>
            <person name="Chung D."/>
            <person name="Kwon Y.M."/>
            <person name="Yang Y."/>
        </authorList>
    </citation>
    <scope>NUCLEOTIDE SEQUENCE [LARGE SCALE GENOMIC DNA]</scope>
    <source>
        <strain evidence="2 3">GH-Sj1</strain>
    </source>
</reference>
<name>A0A8G0L1Z9_9HYPO</name>
<organism evidence="2 3">
    <name type="scientific">Trichoderma simmonsii</name>
    <dbReference type="NCBI Taxonomy" id="1491479"/>
    <lineage>
        <taxon>Eukaryota</taxon>
        <taxon>Fungi</taxon>
        <taxon>Dikarya</taxon>
        <taxon>Ascomycota</taxon>
        <taxon>Pezizomycotina</taxon>
        <taxon>Sordariomycetes</taxon>
        <taxon>Hypocreomycetidae</taxon>
        <taxon>Hypocreales</taxon>
        <taxon>Hypocreaceae</taxon>
        <taxon>Trichoderma</taxon>
    </lineage>
</organism>
<accession>A0A8G0L1Z9</accession>
<dbReference type="AlphaFoldDB" id="A0A8G0L1Z9"/>
<dbReference type="Proteomes" id="UP000826661">
    <property type="component" value="Chromosome I"/>
</dbReference>
<protein>
    <submittedName>
        <fullName evidence="2">Uncharacterized protein</fullName>
    </submittedName>
</protein>
<proteinExistence type="predicted"/>
<gene>
    <name evidence="2" type="ORF">H0G86_000510</name>
</gene>
<evidence type="ECO:0000256" key="1">
    <source>
        <dbReference type="SAM" id="MobiDB-lite"/>
    </source>
</evidence>
<keyword evidence="3" id="KW-1185">Reference proteome</keyword>
<evidence type="ECO:0000313" key="3">
    <source>
        <dbReference type="Proteomes" id="UP000826661"/>
    </source>
</evidence>
<feature type="region of interest" description="Disordered" evidence="1">
    <location>
        <begin position="37"/>
        <end position="77"/>
    </location>
</feature>
<sequence>MPQASRRQEKYCRESTSRGQHFNKMTMHAIKSWLYNRRGNTHGKAKKQTARDCRRWEKKKKTEMVDQKSNHRMPAPGFAPGSLAITYAERIGVQRVALTLYGRQLEPLDHTERRFCWDKRYIFELIRDRKAVKGRECWQLSGR</sequence>
<evidence type="ECO:0000313" key="2">
    <source>
        <dbReference type="EMBL" id="QYS93118.1"/>
    </source>
</evidence>